<dbReference type="InterPro" id="IPR043502">
    <property type="entry name" value="DNA/RNA_pol_sf"/>
</dbReference>
<reference evidence="2 3" key="1">
    <citation type="journal article" date="2022" name="Nat. Plants">
        <title>Genomes of leafy and leafless Platanthera orchids illuminate the evolution of mycoheterotrophy.</title>
        <authorList>
            <person name="Li M.H."/>
            <person name="Liu K.W."/>
            <person name="Li Z."/>
            <person name="Lu H.C."/>
            <person name="Ye Q.L."/>
            <person name="Zhang D."/>
            <person name="Wang J.Y."/>
            <person name="Li Y.F."/>
            <person name="Zhong Z.M."/>
            <person name="Liu X."/>
            <person name="Yu X."/>
            <person name="Liu D.K."/>
            <person name="Tu X.D."/>
            <person name="Liu B."/>
            <person name="Hao Y."/>
            <person name="Liao X.Y."/>
            <person name="Jiang Y.T."/>
            <person name="Sun W.H."/>
            <person name="Chen J."/>
            <person name="Chen Y.Q."/>
            <person name="Ai Y."/>
            <person name="Zhai J.W."/>
            <person name="Wu S.S."/>
            <person name="Zhou Z."/>
            <person name="Hsiao Y.Y."/>
            <person name="Wu W.L."/>
            <person name="Chen Y.Y."/>
            <person name="Lin Y.F."/>
            <person name="Hsu J.L."/>
            <person name="Li C.Y."/>
            <person name="Wang Z.W."/>
            <person name="Zhao X."/>
            <person name="Zhong W.Y."/>
            <person name="Ma X.K."/>
            <person name="Ma L."/>
            <person name="Huang J."/>
            <person name="Chen G.Z."/>
            <person name="Huang M.Z."/>
            <person name="Huang L."/>
            <person name="Peng D.H."/>
            <person name="Luo Y.B."/>
            <person name="Zou S.Q."/>
            <person name="Chen S.P."/>
            <person name="Lan S."/>
            <person name="Tsai W.C."/>
            <person name="Van de Peer Y."/>
            <person name="Liu Z.J."/>
        </authorList>
    </citation>
    <scope>NUCLEOTIDE SEQUENCE [LARGE SCALE GENOMIC DNA]</scope>
    <source>
        <strain evidence="2">Lor287</strain>
    </source>
</reference>
<name>A0AAP0BHZ7_9ASPA</name>
<keyword evidence="3" id="KW-1185">Reference proteome</keyword>
<dbReference type="SUPFAM" id="SSF56672">
    <property type="entry name" value="DNA/RNA polymerases"/>
    <property type="match status" value="1"/>
</dbReference>
<accession>A0AAP0BHZ7</accession>
<sequence length="276" mass="31930">MDYDEVFAPVARIDTVRLIVALTAHHGWKIIQMDVVSAYLNGYLEEDVYIEQPIGYVVKGQERKVCKLNKALYGLKQGARTWNGRIDAYLQKHGYMKSPHEYALYTKVEKNDGIMIICLYVDDMIFTGNNPYMYKEFKRMMMKEFEMTDLGELNYFLGVEVKQSEDGIFISQKKYAEEILKKFKMENSKPISTPADPWLKLSKESKEGAVDSTLFKSLVGSLRYLTFTRPDIMYAVGVVSRHMKKPKEDHFTAAKRILRYVNGTRGHGLKYPPVRS</sequence>
<feature type="domain" description="Reverse transcriptase Ty1/copia-type" evidence="1">
    <location>
        <begin position="2"/>
        <end position="195"/>
    </location>
</feature>
<gene>
    <name evidence="2" type="ORF">KSP39_PZI010102</name>
</gene>
<comment type="caution">
    <text evidence="2">The sequence shown here is derived from an EMBL/GenBank/DDBJ whole genome shotgun (WGS) entry which is preliminary data.</text>
</comment>
<dbReference type="Proteomes" id="UP001418222">
    <property type="component" value="Unassembled WGS sequence"/>
</dbReference>
<dbReference type="InterPro" id="IPR013103">
    <property type="entry name" value="RVT_2"/>
</dbReference>
<evidence type="ECO:0000313" key="2">
    <source>
        <dbReference type="EMBL" id="KAK8940572.1"/>
    </source>
</evidence>
<dbReference type="AlphaFoldDB" id="A0AAP0BHZ7"/>
<dbReference type="EMBL" id="JBBWWQ010000008">
    <property type="protein sequence ID" value="KAK8940572.1"/>
    <property type="molecule type" value="Genomic_DNA"/>
</dbReference>
<dbReference type="PANTHER" id="PTHR11439:SF515">
    <property type="entry name" value="GAG-POL POLYPROTEIN"/>
    <property type="match status" value="1"/>
</dbReference>
<dbReference type="PANTHER" id="PTHR11439">
    <property type="entry name" value="GAG-POL-RELATED RETROTRANSPOSON"/>
    <property type="match status" value="1"/>
</dbReference>
<dbReference type="Pfam" id="PF07727">
    <property type="entry name" value="RVT_2"/>
    <property type="match status" value="1"/>
</dbReference>
<evidence type="ECO:0000313" key="3">
    <source>
        <dbReference type="Proteomes" id="UP001418222"/>
    </source>
</evidence>
<organism evidence="2 3">
    <name type="scientific">Platanthera zijinensis</name>
    <dbReference type="NCBI Taxonomy" id="2320716"/>
    <lineage>
        <taxon>Eukaryota</taxon>
        <taxon>Viridiplantae</taxon>
        <taxon>Streptophyta</taxon>
        <taxon>Embryophyta</taxon>
        <taxon>Tracheophyta</taxon>
        <taxon>Spermatophyta</taxon>
        <taxon>Magnoliopsida</taxon>
        <taxon>Liliopsida</taxon>
        <taxon>Asparagales</taxon>
        <taxon>Orchidaceae</taxon>
        <taxon>Orchidoideae</taxon>
        <taxon>Orchideae</taxon>
        <taxon>Orchidinae</taxon>
        <taxon>Platanthera</taxon>
    </lineage>
</organism>
<evidence type="ECO:0000259" key="1">
    <source>
        <dbReference type="Pfam" id="PF07727"/>
    </source>
</evidence>
<proteinExistence type="predicted"/>
<protein>
    <recommendedName>
        <fullName evidence="1">Reverse transcriptase Ty1/copia-type domain-containing protein</fullName>
    </recommendedName>
</protein>